<comment type="caution">
    <text evidence="2">The sequence shown here is derived from an EMBL/GenBank/DDBJ whole genome shotgun (WGS) entry which is preliminary data.</text>
</comment>
<protein>
    <submittedName>
        <fullName evidence="2">Uncharacterized protein</fullName>
    </submittedName>
</protein>
<keyword evidence="3" id="KW-1185">Reference proteome</keyword>
<evidence type="ECO:0000313" key="3">
    <source>
        <dbReference type="Proteomes" id="UP001194696"/>
    </source>
</evidence>
<feature type="compositionally biased region" description="Basic and acidic residues" evidence="1">
    <location>
        <begin position="19"/>
        <end position="37"/>
    </location>
</feature>
<dbReference type="Proteomes" id="UP001194696">
    <property type="component" value="Unassembled WGS sequence"/>
</dbReference>
<accession>A0ABQ7JLQ6</accession>
<dbReference type="EMBL" id="JAAAIM010001344">
    <property type="protein sequence ID" value="KAG0279541.1"/>
    <property type="molecule type" value="Genomic_DNA"/>
</dbReference>
<organism evidence="2 3">
    <name type="scientific">Linnemannia gamsii</name>
    <dbReference type="NCBI Taxonomy" id="64522"/>
    <lineage>
        <taxon>Eukaryota</taxon>
        <taxon>Fungi</taxon>
        <taxon>Fungi incertae sedis</taxon>
        <taxon>Mucoromycota</taxon>
        <taxon>Mortierellomycotina</taxon>
        <taxon>Mortierellomycetes</taxon>
        <taxon>Mortierellales</taxon>
        <taxon>Mortierellaceae</taxon>
        <taxon>Linnemannia</taxon>
    </lineage>
</organism>
<proteinExistence type="predicted"/>
<name>A0ABQ7JLQ6_9FUNG</name>
<reference evidence="2 3" key="1">
    <citation type="journal article" date="2020" name="Fungal Divers.">
        <title>Resolving the Mortierellaceae phylogeny through synthesis of multi-gene phylogenetics and phylogenomics.</title>
        <authorList>
            <person name="Vandepol N."/>
            <person name="Liber J."/>
            <person name="Desiro A."/>
            <person name="Na H."/>
            <person name="Kennedy M."/>
            <person name="Barry K."/>
            <person name="Grigoriev I.V."/>
            <person name="Miller A.N."/>
            <person name="O'Donnell K."/>
            <person name="Stajich J.E."/>
            <person name="Bonito G."/>
        </authorList>
    </citation>
    <scope>NUCLEOTIDE SEQUENCE [LARGE SCALE GENOMIC DNA]</scope>
    <source>
        <strain evidence="2 3">AD045</strain>
    </source>
</reference>
<feature type="region of interest" description="Disordered" evidence="1">
    <location>
        <begin position="18"/>
        <end position="39"/>
    </location>
</feature>
<evidence type="ECO:0000313" key="2">
    <source>
        <dbReference type="EMBL" id="KAG0279541.1"/>
    </source>
</evidence>
<gene>
    <name evidence="2" type="ORF">BGZ96_001935</name>
</gene>
<sequence length="96" mass="10989">MDFLYRAVPHRIRRLVSNKAKEGDGPEDSYRLRRMESHASMSATKRRRIFLNLTPESIENDLDAPNVSLPHYPANKVTTSTQTLDLRGPAIALSYY</sequence>
<evidence type="ECO:0000256" key="1">
    <source>
        <dbReference type="SAM" id="MobiDB-lite"/>
    </source>
</evidence>